<comment type="caution">
    <text evidence="2">The sequence shown here is derived from an EMBL/GenBank/DDBJ whole genome shotgun (WGS) entry which is preliminary data.</text>
</comment>
<dbReference type="AlphaFoldDB" id="A0A4Y2FWB4"/>
<name>A0A4Y2FWB4_ARAVE</name>
<reference evidence="2 3" key="1">
    <citation type="journal article" date="2019" name="Sci. Rep.">
        <title>Orb-weaving spider Araneus ventricosus genome elucidates the spidroin gene catalogue.</title>
        <authorList>
            <person name="Kono N."/>
            <person name="Nakamura H."/>
            <person name="Ohtoshi R."/>
            <person name="Moran D.A.P."/>
            <person name="Shinohara A."/>
            <person name="Yoshida Y."/>
            <person name="Fujiwara M."/>
            <person name="Mori M."/>
            <person name="Tomita M."/>
            <person name="Arakawa K."/>
        </authorList>
    </citation>
    <scope>NUCLEOTIDE SEQUENCE [LARGE SCALE GENOMIC DNA]</scope>
</reference>
<dbReference type="Proteomes" id="UP000499080">
    <property type="component" value="Unassembled WGS sequence"/>
</dbReference>
<gene>
    <name evidence="2" type="ORF">AVEN_101062_1</name>
</gene>
<evidence type="ECO:0000256" key="1">
    <source>
        <dbReference type="SAM" id="MobiDB-lite"/>
    </source>
</evidence>
<evidence type="ECO:0000313" key="3">
    <source>
        <dbReference type="Proteomes" id="UP000499080"/>
    </source>
</evidence>
<organism evidence="2 3">
    <name type="scientific">Araneus ventricosus</name>
    <name type="common">Orbweaver spider</name>
    <name type="synonym">Epeira ventricosa</name>
    <dbReference type="NCBI Taxonomy" id="182803"/>
    <lineage>
        <taxon>Eukaryota</taxon>
        <taxon>Metazoa</taxon>
        <taxon>Ecdysozoa</taxon>
        <taxon>Arthropoda</taxon>
        <taxon>Chelicerata</taxon>
        <taxon>Arachnida</taxon>
        <taxon>Araneae</taxon>
        <taxon>Araneomorphae</taxon>
        <taxon>Entelegynae</taxon>
        <taxon>Araneoidea</taxon>
        <taxon>Araneidae</taxon>
        <taxon>Araneus</taxon>
    </lineage>
</organism>
<protein>
    <submittedName>
        <fullName evidence="2">Uncharacterized protein</fullName>
    </submittedName>
</protein>
<sequence>MLQFLPPLSEYYINVCSLNKNRTIDMETAISAPPPPLDSDPRKPPPQTIWGTESSSREAKFLFHVEGPFRSAEDPRLRRGPLLTMVPYE</sequence>
<accession>A0A4Y2FWB4</accession>
<proteinExistence type="predicted"/>
<keyword evidence="3" id="KW-1185">Reference proteome</keyword>
<feature type="region of interest" description="Disordered" evidence="1">
    <location>
        <begin position="28"/>
        <end position="54"/>
    </location>
</feature>
<evidence type="ECO:0000313" key="2">
    <source>
        <dbReference type="EMBL" id="GBM44688.1"/>
    </source>
</evidence>
<dbReference type="EMBL" id="BGPR01001073">
    <property type="protein sequence ID" value="GBM44688.1"/>
    <property type="molecule type" value="Genomic_DNA"/>
</dbReference>